<proteinExistence type="predicted"/>
<feature type="non-terminal residue" evidence="1">
    <location>
        <position position="1"/>
    </location>
</feature>
<reference evidence="1" key="1">
    <citation type="journal article" date="2015" name="Nature">
        <title>Complex archaea that bridge the gap between prokaryotes and eukaryotes.</title>
        <authorList>
            <person name="Spang A."/>
            <person name="Saw J.H."/>
            <person name="Jorgensen S.L."/>
            <person name="Zaremba-Niedzwiedzka K."/>
            <person name="Martijn J."/>
            <person name="Lind A.E."/>
            <person name="van Eijk R."/>
            <person name="Schleper C."/>
            <person name="Guy L."/>
            <person name="Ettema T.J."/>
        </authorList>
    </citation>
    <scope>NUCLEOTIDE SEQUENCE</scope>
</reference>
<dbReference type="EMBL" id="LAZR01014517">
    <property type="protein sequence ID" value="KKM17149.1"/>
    <property type="molecule type" value="Genomic_DNA"/>
</dbReference>
<gene>
    <name evidence="1" type="ORF">LCGC14_1678620</name>
</gene>
<sequence>REGWETGEDWEFERIALSMDQINEFSPPPNYAKITDSRFEEYRDRYGTDSWELDALEPSVMNGLIRDAVEALVDDDSRYETILRERNHRKLMQDAVGGITL</sequence>
<protein>
    <submittedName>
        <fullName evidence="1">Uncharacterized protein</fullName>
    </submittedName>
</protein>
<organism evidence="1">
    <name type="scientific">marine sediment metagenome</name>
    <dbReference type="NCBI Taxonomy" id="412755"/>
    <lineage>
        <taxon>unclassified sequences</taxon>
        <taxon>metagenomes</taxon>
        <taxon>ecological metagenomes</taxon>
    </lineage>
</organism>
<accession>A0A0F9IBP3</accession>
<evidence type="ECO:0000313" key="1">
    <source>
        <dbReference type="EMBL" id="KKM17149.1"/>
    </source>
</evidence>
<dbReference type="AlphaFoldDB" id="A0A0F9IBP3"/>
<name>A0A0F9IBP3_9ZZZZ</name>
<comment type="caution">
    <text evidence="1">The sequence shown here is derived from an EMBL/GenBank/DDBJ whole genome shotgun (WGS) entry which is preliminary data.</text>
</comment>